<name>B7IDU2_THEAB</name>
<accession>B7IDU2</accession>
<evidence type="ECO:0000313" key="1">
    <source>
        <dbReference type="EMBL" id="ACJ76169.1"/>
    </source>
</evidence>
<dbReference type="AlphaFoldDB" id="B7IDU2"/>
<dbReference type="RefSeq" id="WP_012580377.1">
    <property type="nucleotide sequence ID" value="NC_011653.1"/>
</dbReference>
<protein>
    <submittedName>
        <fullName evidence="1">Uncharacterized protein</fullName>
    </submittedName>
</protein>
<reference evidence="1 2" key="1">
    <citation type="journal article" date="2009" name="J. Bacteriol.">
        <title>The genome of Thermosipho africanus TCF52B: lateral genetic connections to the Firmicutes and Archaea.</title>
        <authorList>
            <person name="Nesboe C.L."/>
            <person name="Bapteste E."/>
            <person name="Curtis B."/>
            <person name="Dahle H."/>
            <person name="Lopez P."/>
            <person name="Macleod D."/>
            <person name="Dlutek M."/>
            <person name="Bowman S."/>
            <person name="Zhaxybayeva O."/>
            <person name="Birkeland N.-K."/>
            <person name="Doolittle W.F."/>
        </authorList>
    </citation>
    <scope>NUCLEOTIDE SEQUENCE [LARGE SCALE GENOMIC DNA]</scope>
    <source>
        <strain evidence="1 2">TCF52B</strain>
    </source>
</reference>
<gene>
    <name evidence="1" type="ordered locus">THA_1734</name>
</gene>
<proteinExistence type="predicted"/>
<dbReference type="Proteomes" id="UP000002453">
    <property type="component" value="Chromosome"/>
</dbReference>
<organism evidence="1 2">
    <name type="scientific">Thermosipho africanus (strain TCF52B)</name>
    <dbReference type="NCBI Taxonomy" id="484019"/>
    <lineage>
        <taxon>Bacteria</taxon>
        <taxon>Thermotogati</taxon>
        <taxon>Thermotogota</taxon>
        <taxon>Thermotogae</taxon>
        <taxon>Thermotogales</taxon>
        <taxon>Fervidobacteriaceae</taxon>
        <taxon>Thermosipho</taxon>
    </lineage>
</organism>
<dbReference type="EMBL" id="CP001185">
    <property type="protein sequence ID" value="ACJ76169.1"/>
    <property type="molecule type" value="Genomic_DNA"/>
</dbReference>
<keyword evidence="2" id="KW-1185">Reference proteome</keyword>
<evidence type="ECO:0000313" key="2">
    <source>
        <dbReference type="Proteomes" id="UP000002453"/>
    </source>
</evidence>
<dbReference type="STRING" id="484019.THA_1734"/>
<sequence length="258" mass="29482">MRKSFVVFLIILGLFVFSMRTVKSPVDLLEGQSGVGVKFGVMFLDNWLTNFELDYYDHENYLNGLLYLRTENSESESINSIGYVIKGMSKNFQWGTNFVFNSLTTESTVSRSLSVGIGFEAALSNYFNIGAFIDDLPLYAQKPFTFFKPNVGIDFSFGTSNFNLYGALKYIKQEYIQFNLGPVISFSTLNFGFFWVPEYIIKDNLMLNKISGDFKVELETFSVSIFGFYAFDKNVSVDIPMHYEAAPYGYEVNIEVKF</sequence>
<dbReference type="HOGENOM" id="CLU_1077404_0_0_0"/>
<dbReference type="OrthoDB" id="47083at2"/>
<dbReference type="KEGG" id="taf:THA_1734"/>